<dbReference type="EMBL" id="PYGF01000006">
    <property type="protein sequence ID" value="PSL03892.1"/>
    <property type="molecule type" value="Genomic_DNA"/>
</dbReference>
<feature type="region of interest" description="Disordered" evidence="1">
    <location>
        <begin position="1"/>
        <end position="20"/>
    </location>
</feature>
<evidence type="ECO:0000256" key="1">
    <source>
        <dbReference type="SAM" id="MobiDB-lite"/>
    </source>
</evidence>
<name>A0A2P8E339_9BACT</name>
<accession>A0A2P8E339</accession>
<proteinExistence type="predicted"/>
<gene>
    <name evidence="2" type="ORF">CLV48_106133</name>
</gene>
<dbReference type="Proteomes" id="UP000240708">
    <property type="component" value="Unassembled WGS sequence"/>
</dbReference>
<evidence type="ECO:0000313" key="2">
    <source>
        <dbReference type="EMBL" id="PSL03892.1"/>
    </source>
</evidence>
<evidence type="ECO:0000313" key="3">
    <source>
        <dbReference type="Proteomes" id="UP000240708"/>
    </source>
</evidence>
<protein>
    <recommendedName>
        <fullName evidence="4">DNA polymerase-3 subunit gamma/tau</fullName>
    </recommendedName>
</protein>
<keyword evidence="3" id="KW-1185">Reference proteome</keyword>
<comment type="caution">
    <text evidence="2">The sequence shown here is derived from an EMBL/GenBank/DDBJ whole genome shotgun (WGS) entry which is preliminary data.</text>
</comment>
<dbReference type="AlphaFoldDB" id="A0A2P8E339"/>
<sequence>MVQEKPQPEVQQTELKKEDEKVSLNPQLAEEFDLQKLNSILQEIIFTYKEQHKNLETTVLKQPVELTGETITFKLNGEIQQDIFQKIKPEVFQLLRRKLNNYSIHLDSVIVEEVIDGKKKLYTSTDKLQYLKGKSPALIELQKRFGLETDF</sequence>
<evidence type="ECO:0008006" key="4">
    <source>
        <dbReference type="Google" id="ProtNLM"/>
    </source>
</evidence>
<organism evidence="2 3">
    <name type="scientific">Cecembia rubra</name>
    <dbReference type="NCBI Taxonomy" id="1485585"/>
    <lineage>
        <taxon>Bacteria</taxon>
        <taxon>Pseudomonadati</taxon>
        <taxon>Bacteroidota</taxon>
        <taxon>Cytophagia</taxon>
        <taxon>Cytophagales</taxon>
        <taxon>Cyclobacteriaceae</taxon>
        <taxon>Cecembia</taxon>
    </lineage>
</organism>
<reference evidence="2 3" key="1">
    <citation type="submission" date="2018-03" db="EMBL/GenBank/DDBJ databases">
        <title>Genomic Encyclopedia of Archaeal and Bacterial Type Strains, Phase II (KMG-II): from individual species to whole genera.</title>
        <authorList>
            <person name="Goeker M."/>
        </authorList>
    </citation>
    <scope>NUCLEOTIDE SEQUENCE [LARGE SCALE GENOMIC DNA]</scope>
    <source>
        <strain evidence="2 3">DSM 28057</strain>
    </source>
</reference>